<proteinExistence type="predicted"/>
<organism evidence="2 3">
    <name type="scientific">Marchantia polymorpha</name>
    <name type="common">Common liverwort</name>
    <name type="synonym">Marchantia aquatica</name>
    <dbReference type="NCBI Taxonomy" id="3197"/>
    <lineage>
        <taxon>Eukaryota</taxon>
        <taxon>Viridiplantae</taxon>
        <taxon>Streptophyta</taxon>
        <taxon>Embryophyta</taxon>
        <taxon>Marchantiophyta</taxon>
        <taxon>Marchantiopsida</taxon>
        <taxon>Marchantiidae</taxon>
        <taxon>Marchantiales</taxon>
        <taxon>Marchantiaceae</taxon>
        <taxon>Marchantia</taxon>
    </lineage>
</organism>
<dbReference type="OrthoDB" id="10362563at2759"/>
<accession>A0A2R6X4L4</accession>
<dbReference type="EMBL" id="KZ772708">
    <property type="protein sequence ID" value="PTQ41038.1"/>
    <property type="molecule type" value="Genomic_DNA"/>
</dbReference>
<dbReference type="AlphaFoldDB" id="A0A2R6X4L4"/>
<reference evidence="3" key="1">
    <citation type="journal article" date="2017" name="Cell">
        <title>Insights into land plant evolution garnered from the Marchantia polymorpha genome.</title>
        <authorList>
            <person name="Bowman J.L."/>
            <person name="Kohchi T."/>
            <person name="Yamato K.T."/>
            <person name="Jenkins J."/>
            <person name="Shu S."/>
            <person name="Ishizaki K."/>
            <person name="Yamaoka S."/>
            <person name="Nishihama R."/>
            <person name="Nakamura Y."/>
            <person name="Berger F."/>
            <person name="Adam C."/>
            <person name="Aki S.S."/>
            <person name="Althoff F."/>
            <person name="Araki T."/>
            <person name="Arteaga-Vazquez M.A."/>
            <person name="Balasubrmanian S."/>
            <person name="Barry K."/>
            <person name="Bauer D."/>
            <person name="Boehm C.R."/>
            <person name="Briginshaw L."/>
            <person name="Caballero-Perez J."/>
            <person name="Catarino B."/>
            <person name="Chen F."/>
            <person name="Chiyoda S."/>
            <person name="Chovatia M."/>
            <person name="Davies K.M."/>
            <person name="Delmans M."/>
            <person name="Demura T."/>
            <person name="Dierschke T."/>
            <person name="Dolan L."/>
            <person name="Dorantes-Acosta A.E."/>
            <person name="Eklund D.M."/>
            <person name="Florent S.N."/>
            <person name="Flores-Sandoval E."/>
            <person name="Fujiyama A."/>
            <person name="Fukuzawa H."/>
            <person name="Galik B."/>
            <person name="Grimanelli D."/>
            <person name="Grimwood J."/>
            <person name="Grossniklaus U."/>
            <person name="Hamada T."/>
            <person name="Haseloff J."/>
            <person name="Hetherington A.J."/>
            <person name="Higo A."/>
            <person name="Hirakawa Y."/>
            <person name="Hundley H.N."/>
            <person name="Ikeda Y."/>
            <person name="Inoue K."/>
            <person name="Inoue S.I."/>
            <person name="Ishida S."/>
            <person name="Jia Q."/>
            <person name="Kakita M."/>
            <person name="Kanazawa T."/>
            <person name="Kawai Y."/>
            <person name="Kawashima T."/>
            <person name="Kennedy M."/>
            <person name="Kinose K."/>
            <person name="Kinoshita T."/>
            <person name="Kohara Y."/>
            <person name="Koide E."/>
            <person name="Komatsu K."/>
            <person name="Kopischke S."/>
            <person name="Kubo M."/>
            <person name="Kyozuka J."/>
            <person name="Lagercrantz U."/>
            <person name="Lin S.S."/>
            <person name="Lindquist E."/>
            <person name="Lipzen A.M."/>
            <person name="Lu C.W."/>
            <person name="De Luna E."/>
            <person name="Martienssen R.A."/>
            <person name="Minamino N."/>
            <person name="Mizutani M."/>
            <person name="Mizutani M."/>
            <person name="Mochizuki N."/>
            <person name="Monte I."/>
            <person name="Mosher R."/>
            <person name="Nagasaki H."/>
            <person name="Nakagami H."/>
            <person name="Naramoto S."/>
            <person name="Nishitani K."/>
            <person name="Ohtani M."/>
            <person name="Okamoto T."/>
            <person name="Okumura M."/>
            <person name="Phillips J."/>
            <person name="Pollak B."/>
            <person name="Reinders A."/>
            <person name="Rovekamp M."/>
            <person name="Sano R."/>
            <person name="Sawa S."/>
            <person name="Schmid M.W."/>
            <person name="Shirakawa M."/>
            <person name="Solano R."/>
            <person name="Spunde A."/>
            <person name="Suetsugu N."/>
            <person name="Sugano S."/>
            <person name="Sugiyama A."/>
            <person name="Sun R."/>
            <person name="Suzuki Y."/>
            <person name="Takenaka M."/>
            <person name="Takezawa D."/>
            <person name="Tomogane H."/>
            <person name="Tsuzuki M."/>
            <person name="Ueda T."/>
            <person name="Umeda M."/>
            <person name="Ward J.M."/>
            <person name="Watanabe Y."/>
            <person name="Yazaki K."/>
            <person name="Yokoyama R."/>
            <person name="Yoshitake Y."/>
            <person name="Yotsui I."/>
            <person name="Zachgo S."/>
            <person name="Schmutz J."/>
        </authorList>
    </citation>
    <scope>NUCLEOTIDE SEQUENCE [LARGE SCALE GENOMIC DNA]</scope>
    <source>
        <strain evidence="3">Tak-1</strain>
    </source>
</reference>
<name>A0A2R6X4L4_MARPO</name>
<feature type="region of interest" description="Disordered" evidence="1">
    <location>
        <begin position="53"/>
        <end position="82"/>
    </location>
</feature>
<dbReference type="Proteomes" id="UP000244005">
    <property type="component" value="Unassembled WGS sequence"/>
</dbReference>
<evidence type="ECO:0000313" key="2">
    <source>
        <dbReference type="EMBL" id="PTQ41038.1"/>
    </source>
</evidence>
<dbReference type="Gramene" id="Mp1g07890.1">
    <property type="protein sequence ID" value="Mp1g07890.1.cds1"/>
    <property type="gene ID" value="Mp1g07890"/>
</dbReference>
<evidence type="ECO:0000313" key="3">
    <source>
        <dbReference type="Proteomes" id="UP000244005"/>
    </source>
</evidence>
<protein>
    <submittedName>
        <fullName evidence="2">Uncharacterized protein</fullName>
    </submittedName>
</protein>
<keyword evidence="3" id="KW-1185">Reference proteome</keyword>
<sequence>MFAGDGAQGCRQEMSGSGVRVFFGDFPSDTRQSNPSVVSMSCYSSGRACRLQPVRQGDDRAPRSASARVQLQPEVARAAPAA</sequence>
<gene>
    <name evidence="2" type="ORF">MARPO_0036s0033</name>
</gene>
<evidence type="ECO:0000256" key="1">
    <source>
        <dbReference type="SAM" id="MobiDB-lite"/>
    </source>
</evidence>